<evidence type="ECO:0000313" key="2">
    <source>
        <dbReference type="EMBL" id="CAG6590764.1"/>
    </source>
</evidence>
<evidence type="ECO:0000256" key="1">
    <source>
        <dbReference type="SAM" id="MobiDB-lite"/>
    </source>
</evidence>
<protein>
    <submittedName>
        <fullName evidence="2">(northern house mosquito) hypothetical protein</fullName>
    </submittedName>
</protein>
<feature type="region of interest" description="Disordered" evidence="1">
    <location>
        <begin position="58"/>
        <end position="115"/>
    </location>
</feature>
<feature type="region of interest" description="Disordered" evidence="1">
    <location>
        <begin position="1"/>
        <end position="23"/>
    </location>
</feature>
<dbReference type="AlphaFoldDB" id="A0A8D8KGR4"/>
<name>A0A8D8KGR4_CULPI</name>
<organism evidence="2">
    <name type="scientific">Culex pipiens</name>
    <name type="common">House mosquito</name>
    <dbReference type="NCBI Taxonomy" id="7175"/>
    <lineage>
        <taxon>Eukaryota</taxon>
        <taxon>Metazoa</taxon>
        <taxon>Ecdysozoa</taxon>
        <taxon>Arthropoda</taxon>
        <taxon>Hexapoda</taxon>
        <taxon>Insecta</taxon>
        <taxon>Pterygota</taxon>
        <taxon>Neoptera</taxon>
        <taxon>Endopterygota</taxon>
        <taxon>Diptera</taxon>
        <taxon>Nematocera</taxon>
        <taxon>Culicoidea</taxon>
        <taxon>Culicidae</taxon>
        <taxon>Culicinae</taxon>
        <taxon>Culicini</taxon>
        <taxon>Culex</taxon>
        <taxon>Culex</taxon>
    </lineage>
</organism>
<feature type="compositionally biased region" description="Basic and acidic residues" evidence="1">
    <location>
        <begin position="87"/>
        <end position="98"/>
    </location>
</feature>
<feature type="compositionally biased region" description="Basic residues" evidence="1">
    <location>
        <begin position="1"/>
        <end position="13"/>
    </location>
</feature>
<dbReference type="EMBL" id="HBUE01219157">
    <property type="protein sequence ID" value="CAG6538749.1"/>
    <property type="molecule type" value="Transcribed_RNA"/>
</dbReference>
<proteinExistence type="predicted"/>
<accession>A0A8D8KGR4</accession>
<feature type="compositionally biased region" description="Low complexity" evidence="1">
    <location>
        <begin position="58"/>
        <end position="69"/>
    </location>
</feature>
<sequence>MSRNRLRVTRRRPTSGSKGTIFIWPNGTRRRWRSTTKAFATRRPVPISWPWDTQIGRRFTSSRGSTSLRCSTSACPEPLLSGETDGEAGHEGEELPKENRRRSREGQRALSTVGH</sequence>
<dbReference type="EMBL" id="HBUE01325728">
    <property type="protein sequence ID" value="CAG6590764.1"/>
    <property type="molecule type" value="Transcribed_RNA"/>
</dbReference>
<reference evidence="2" key="1">
    <citation type="submission" date="2021-05" db="EMBL/GenBank/DDBJ databases">
        <authorList>
            <person name="Alioto T."/>
            <person name="Alioto T."/>
            <person name="Gomez Garrido J."/>
        </authorList>
    </citation>
    <scope>NUCLEOTIDE SEQUENCE</scope>
</reference>